<evidence type="ECO:0000313" key="3">
    <source>
        <dbReference type="Proteomes" id="UP001419268"/>
    </source>
</evidence>
<reference evidence="2 3" key="1">
    <citation type="submission" date="2024-01" db="EMBL/GenBank/DDBJ databases">
        <title>Genome assemblies of Stephania.</title>
        <authorList>
            <person name="Yang L."/>
        </authorList>
    </citation>
    <scope>NUCLEOTIDE SEQUENCE [LARGE SCALE GENOMIC DNA]</scope>
    <source>
        <strain evidence="2">JXDWG</strain>
        <tissue evidence="2">Leaf</tissue>
    </source>
</reference>
<dbReference type="Proteomes" id="UP001419268">
    <property type="component" value="Unassembled WGS sequence"/>
</dbReference>
<dbReference type="EMBL" id="JBBNAG010000010">
    <property type="protein sequence ID" value="KAK9100241.1"/>
    <property type="molecule type" value="Genomic_DNA"/>
</dbReference>
<proteinExistence type="predicted"/>
<organism evidence="2 3">
    <name type="scientific">Stephania cephalantha</name>
    <dbReference type="NCBI Taxonomy" id="152367"/>
    <lineage>
        <taxon>Eukaryota</taxon>
        <taxon>Viridiplantae</taxon>
        <taxon>Streptophyta</taxon>
        <taxon>Embryophyta</taxon>
        <taxon>Tracheophyta</taxon>
        <taxon>Spermatophyta</taxon>
        <taxon>Magnoliopsida</taxon>
        <taxon>Ranunculales</taxon>
        <taxon>Menispermaceae</taxon>
        <taxon>Menispermoideae</taxon>
        <taxon>Cissampelideae</taxon>
        <taxon>Stephania</taxon>
    </lineage>
</organism>
<sequence length="145" mass="15692">MCRGSSQDFMDSIVAEHPVATVAPFGIFSSCGSSEPTVPNGFVSSKVLHSITHSMPIVSSPSSSFKGGDPSSSAKKVVYALLEFDNGVGGSSKRLSSTLQKLYSWEKKVYEEVKIANENGKDEEDDGEGLKNIWVRCTVILRQKK</sequence>
<protein>
    <recommendedName>
        <fullName evidence="1">DUF632 domain-containing protein</fullName>
    </recommendedName>
</protein>
<dbReference type="AlphaFoldDB" id="A0AAP0EW47"/>
<name>A0AAP0EW47_9MAGN</name>
<comment type="caution">
    <text evidence="2">The sequence shown here is derived from an EMBL/GenBank/DDBJ whole genome shotgun (WGS) entry which is preliminary data.</text>
</comment>
<dbReference type="PROSITE" id="PS51257">
    <property type="entry name" value="PROKAR_LIPOPROTEIN"/>
    <property type="match status" value="1"/>
</dbReference>
<evidence type="ECO:0000259" key="1">
    <source>
        <dbReference type="Pfam" id="PF04782"/>
    </source>
</evidence>
<evidence type="ECO:0000313" key="2">
    <source>
        <dbReference type="EMBL" id="KAK9100241.1"/>
    </source>
</evidence>
<gene>
    <name evidence="2" type="ORF">Scep_023671</name>
</gene>
<dbReference type="Pfam" id="PF04782">
    <property type="entry name" value="DUF632"/>
    <property type="match status" value="1"/>
</dbReference>
<keyword evidence="3" id="KW-1185">Reference proteome</keyword>
<accession>A0AAP0EW47</accession>
<dbReference type="InterPro" id="IPR006867">
    <property type="entry name" value="DUF632"/>
</dbReference>
<feature type="domain" description="DUF632" evidence="1">
    <location>
        <begin position="46"/>
        <end position="117"/>
    </location>
</feature>